<accession>A0A2A8D0U7</accession>
<reference evidence="8 9" key="1">
    <citation type="submission" date="2017-10" db="EMBL/GenBank/DDBJ databases">
        <title>Draft genome of Longibacter Salinarum.</title>
        <authorList>
            <person name="Goh K.M."/>
            <person name="Shamsir M.S."/>
            <person name="Lim S.W."/>
        </authorList>
    </citation>
    <scope>NUCLEOTIDE SEQUENCE [LARGE SCALE GENOMIC DNA]</scope>
    <source>
        <strain evidence="8 9">KCTC 52045</strain>
    </source>
</reference>
<dbReference type="Proteomes" id="UP000220102">
    <property type="component" value="Unassembled WGS sequence"/>
</dbReference>
<dbReference type="GO" id="GO:0005829">
    <property type="term" value="C:cytosol"/>
    <property type="evidence" value="ECO:0007669"/>
    <property type="project" value="TreeGrafter"/>
</dbReference>
<dbReference type="NCBIfam" id="TIGR01214">
    <property type="entry name" value="rmlD"/>
    <property type="match status" value="1"/>
</dbReference>
<comment type="function">
    <text evidence="6">Catalyzes the reduction of dTDP-6-deoxy-L-lyxo-4-hexulose to yield dTDP-L-rhamnose.</text>
</comment>
<evidence type="ECO:0000259" key="7">
    <source>
        <dbReference type="Pfam" id="PF04321"/>
    </source>
</evidence>
<evidence type="ECO:0000256" key="1">
    <source>
        <dbReference type="ARBA" id="ARBA00004781"/>
    </source>
</evidence>
<dbReference type="AlphaFoldDB" id="A0A2A8D0U7"/>
<dbReference type="UniPathway" id="UPA00124"/>
<dbReference type="InterPro" id="IPR005913">
    <property type="entry name" value="dTDP_dehydrorham_reduct"/>
</dbReference>
<gene>
    <name evidence="8" type="primary">rfbD</name>
    <name evidence="8" type="ORF">CRI94_05675</name>
</gene>
<dbReference type="Gene3D" id="3.90.25.10">
    <property type="entry name" value="UDP-galactose 4-epimerase, domain 1"/>
    <property type="match status" value="1"/>
</dbReference>
<organism evidence="8 9">
    <name type="scientific">Longibacter salinarum</name>
    <dbReference type="NCBI Taxonomy" id="1850348"/>
    <lineage>
        <taxon>Bacteria</taxon>
        <taxon>Pseudomonadati</taxon>
        <taxon>Rhodothermota</taxon>
        <taxon>Rhodothermia</taxon>
        <taxon>Rhodothermales</taxon>
        <taxon>Salisaetaceae</taxon>
        <taxon>Longibacter</taxon>
    </lineage>
</organism>
<dbReference type="EC" id="1.1.1.133" evidence="3 6"/>
<dbReference type="CDD" id="cd05254">
    <property type="entry name" value="dTDP_HR_like_SDR_e"/>
    <property type="match status" value="1"/>
</dbReference>
<dbReference type="InterPro" id="IPR029903">
    <property type="entry name" value="RmlD-like-bd"/>
</dbReference>
<dbReference type="EMBL" id="PDEQ01000002">
    <property type="protein sequence ID" value="PEN14514.1"/>
    <property type="molecule type" value="Genomic_DNA"/>
</dbReference>
<evidence type="ECO:0000256" key="4">
    <source>
        <dbReference type="ARBA" id="ARBA00017099"/>
    </source>
</evidence>
<evidence type="ECO:0000256" key="5">
    <source>
        <dbReference type="ARBA" id="ARBA00048200"/>
    </source>
</evidence>
<dbReference type="OrthoDB" id="9803892at2"/>
<dbReference type="GO" id="GO:0008831">
    <property type="term" value="F:dTDP-4-dehydrorhamnose reductase activity"/>
    <property type="evidence" value="ECO:0007669"/>
    <property type="project" value="UniProtKB-EC"/>
</dbReference>
<comment type="similarity">
    <text evidence="2 6">Belongs to the dTDP-4-dehydrorhamnose reductase family.</text>
</comment>
<comment type="caution">
    <text evidence="8">The sequence shown here is derived from an EMBL/GenBank/DDBJ whole genome shotgun (WGS) entry which is preliminary data.</text>
</comment>
<dbReference type="InterPro" id="IPR036291">
    <property type="entry name" value="NAD(P)-bd_dom_sf"/>
</dbReference>
<dbReference type="Gene3D" id="3.40.50.720">
    <property type="entry name" value="NAD(P)-binding Rossmann-like Domain"/>
    <property type="match status" value="1"/>
</dbReference>
<comment type="catalytic activity">
    <reaction evidence="5">
        <text>dTDP-beta-L-rhamnose + NADP(+) = dTDP-4-dehydro-beta-L-rhamnose + NADPH + H(+)</text>
        <dbReference type="Rhea" id="RHEA:21796"/>
        <dbReference type="ChEBI" id="CHEBI:15378"/>
        <dbReference type="ChEBI" id="CHEBI:57510"/>
        <dbReference type="ChEBI" id="CHEBI:57783"/>
        <dbReference type="ChEBI" id="CHEBI:58349"/>
        <dbReference type="ChEBI" id="CHEBI:62830"/>
        <dbReference type="EC" id="1.1.1.133"/>
    </reaction>
</comment>
<dbReference type="PANTHER" id="PTHR10491">
    <property type="entry name" value="DTDP-4-DEHYDRORHAMNOSE REDUCTASE"/>
    <property type="match status" value="1"/>
</dbReference>
<keyword evidence="6" id="KW-0521">NADP</keyword>
<evidence type="ECO:0000313" key="9">
    <source>
        <dbReference type="Proteomes" id="UP000220102"/>
    </source>
</evidence>
<proteinExistence type="inferred from homology"/>
<name>A0A2A8D0U7_9BACT</name>
<evidence type="ECO:0000256" key="3">
    <source>
        <dbReference type="ARBA" id="ARBA00012929"/>
    </source>
</evidence>
<dbReference type="Pfam" id="PF04321">
    <property type="entry name" value="RmlD_sub_bind"/>
    <property type="match status" value="1"/>
</dbReference>
<evidence type="ECO:0000313" key="8">
    <source>
        <dbReference type="EMBL" id="PEN14514.1"/>
    </source>
</evidence>
<evidence type="ECO:0000256" key="2">
    <source>
        <dbReference type="ARBA" id="ARBA00010944"/>
    </source>
</evidence>
<sequence length="299" mass="32451">MPVDDRPILLIGAGGQLGQALKSTLGELGIVVTATREDADLSDLDTVRALIRETTPRLLVNAAAYTAVDDAETDAERARLVNAIAPGVMAEEAERCGAGMVHYSTDYVFDGTQDRPYREDDPTNPTSVYGQTKLEGEERVAASASTHWILRTSWLYGPNGSNFVRTMLQLGTERDQLQVVDDQIGCPTSTLWLADATRDLLRFVNEHEDPSATAGIYHAVARGQTSWYGFAQAIFQNAGMEVDVDPVDTSAFPRPAPRPAYSVLDTAKLRQTFGIIPPSWTRQLADTAPHLTVGRSSGS</sequence>
<keyword evidence="6" id="KW-0560">Oxidoreductase</keyword>
<dbReference type="GO" id="GO:0019305">
    <property type="term" value="P:dTDP-rhamnose biosynthetic process"/>
    <property type="evidence" value="ECO:0007669"/>
    <property type="project" value="UniProtKB-UniPathway"/>
</dbReference>
<dbReference type="SUPFAM" id="SSF51735">
    <property type="entry name" value="NAD(P)-binding Rossmann-fold domains"/>
    <property type="match status" value="1"/>
</dbReference>
<keyword evidence="9" id="KW-1185">Reference proteome</keyword>
<evidence type="ECO:0000256" key="6">
    <source>
        <dbReference type="RuleBase" id="RU364082"/>
    </source>
</evidence>
<comment type="pathway">
    <text evidence="1 6">Carbohydrate biosynthesis; dTDP-L-rhamnose biosynthesis.</text>
</comment>
<feature type="domain" description="RmlD-like substrate binding" evidence="7">
    <location>
        <begin position="8"/>
        <end position="289"/>
    </location>
</feature>
<protein>
    <recommendedName>
        <fullName evidence="4 6">dTDP-4-dehydrorhamnose reductase</fullName>
        <ecNumber evidence="3 6">1.1.1.133</ecNumber>
    </recommendedName>
</protein>
<dbReference type="PANTHER" id="PTHR10491:SF4">
    <property type="entry name" value="METHIONINE ADENOSYLTRANSFERASE 2 SUBUNIT BETA"/>
    <property type="match status" value="1"/>
</dbReference>